<evidence type="ECO:0000256" key="1">
    <source>
        <dbReference type="SAM" id="Phobius"/>
    </source>
</evidence>
<dbReference type="GO" id="GO:0032217">
    <property type="term" value="F:riboflavin transmembrane transporter activity"/>
    <property type="evidence" value="ECO:0007669"/>
    <property type="project" value="InterPro"/>
</dbReference>
<dbReference type="GeneID" id="5710021"/>
<keyword evidence="3" id="KW-1185">Reference proteome</keyword>
<dbReference type="RefSeq" id="WP_012186384.1">
    <property type="nucleotide sequence ID" value="NC_009954.1"/>
</dbReference>
<feature type="transmembrane region" description="Helical" evidence="1">
    <location>
        <begin position="54"/>
        <end position="78"/>
    </location>
</feature>
<dbReference type="OrthoDB" id="28181at2157"/>
<sequence length="203" mass="22240">MTPEVSSEVSLKEAKAIKVSLVSVMAALSVALSFIQIPFPIAPFLKYDLAGIPLIITALLIGPKYALLADTVLMIALLRGGDPIGAAMKWFAEASTFIPMYYTYRLLRGRFSKAKVLYASSSAAGVTARVGLMVLANYLVDPWWFLIAHWVSTYAKAVSLTIYLLPVIALFNLTIAVIYIAVAYPVYLTIARRFRWLINAGGE</sequence>
<feature type="transmembrane region" description="Helical" evidence="1">
    <location>
        <begin position="20"/>
        <end position="42"/>
    </location>
</feature>
<name>A8M8U6_CALMQ</name>
<dbReference type="Proteomes" id="UP000001137">
    <property type="component" value="Chromosome"/>
</dbReference>
<feature type="transmembrane region" description="Helical" evidence="1">
    <location>
        <begin position="116"/>
        <end position="140"/>
    </location>
</feature>
<dbReference type="STRING" id="397948.Cmaq_1339"/>
<feature type="transmembrane region" description="Helical" evidence="1">
    <location>
        <begin position="160"/>
        <end position="187"/>
    </location>
</feature>
<evidence type="ECO:0000313" key="3">
    <source>
        <dbReference type="Proteomes" id="UP000001137"/>
    </source>
</evidence>
<evidence type="ECO:0008006" key="4">
    <source>
        <dbReference type="Google" id="ProtNLM"/>
    </source>
</evidence>
<gene>
    <name evidence="2" type="ordered locus">Cmaq_1339</name>
</gene>
<protein>
    <recommendedName>
        <fullName evidence="4">ECF transporter S component</fullName>
    </recommendedName>
</protein>
<reference evidence="2 3" key="1">
    <citation type="submission" date="2007-10" db="EMBL/GenBank/DDBJ databases">
        <title>Complete sequence of Caldivirga maquilingensis IC-167.</title>
        <authorList>
            <consortium name="US DOE Joint Genome Institute"/>
            <person name="Copeland A."/>
            <person name="Lucas S."/>
            <person name="Lapidus A."/>
            <person name="Barry K."/>
            <person name="Glavina del Rio T."/>
            <person name="Dalin E."/>
            <person name="Tice H."/>
            <person name="Pitluck S."/>
            <person name="Saunders E."/>
            <person name="Brettin T."/>
            <person name="Bruce D."/>
            <person name="Detter J.C."/>
            <person name="Han C."/>
            <person name="Schmutz J."/>
            <person name="Larimer F."/>
            <person name="Land M."/>
            <person name="Hauser L."/>
            <person name="Kyrpides N."/>
            <person name="Ivanova N."/>
            <person name="Biddle J.F."/>
            <person name="Zhang Z."/>
            <person name="Fitz-Gibbon S.T."/>
            <person name="Lowe T.M."/>
            <person name="Saltikov C."/>
            <person name="House C.H."/>
            <person name="Richardson P."/>
        </authorList>
    </citation>
    <scope>NUCLEOTIDE SEQUENCE [LARGE SCALE GENOMIC DNA]</scope>
    <source>
        <strain evidence="3">ATCC 700844 / DSM 13496 / JCM 10307 / IC-167</strain>
    </source>
</reference>
<dbReference type="AlphaFoldDB" id="A8M8U6"/>
<dbReference type="InterPro" id="IPR025720">
    <property type="entry name" value="RibU"/>
</dbReference>
<dbReference type="Gene3D" id="1.10.1760.20">
    <property type="match status" value="1"/>
</dbReference>
<accession>A8M8U6</accession>
<dbReference type="eggNOG" id="arCOG03794">
    <property type="taxonomic scope" value="Archaea"/>
</dbReference>
<dbReference type="GO" id="GO:0005886">
    <property type="term" value="C:plasma membrane"/>
    <property type="evidence" value="ECO:0007669"/>
    <property type="project" value="InterPro"/>
</dbReference>
<organism evidence="2 3">
    <name type="scientific">Caldivirga maquilingensis (strain ATCC 700844 / DSM 13496 / JCM 10307 / IC-167)</name>
    <dbReference type="NCBI Taxonomy" id="397948"/>
    <lineage>
        <taxon>Archaea</taxon>
        <taxon>Thermoproteota</taxon>
        <taxon>Thermoprotei</taxon>
        <taxon>Thermoproteales</taxon>
        <taxon>Thermoproteaceae</taxon>
        <taxon>Caldivirga</taxon>
    </lineage>
</organism>
<dbReference type="HOGENOM" id="CLU_116134_0_0_2"/>
<proteinExistence type="predicted"/>
<keyword evidence="1" id="KW-1133">Transmembrane helix</keyword>
<keyword evidence="1" id="KW-0472">Membrane</keyword>
<evidence type="ECO:0000313" key="2">
    <source>
        <dbReference type="EMBL" id="ABW02165.1"/>
    </source>
</evidence>
<dbReference type="PANTHER" id="PTHR38438:SF1">
    <property type="entry name" value="RIBOFLAVIN TRANSPORTER RIBU"/>
    <property type="match status" value="1"/>
</dbReference>
<keyword evidence="1" id="KW-0812">Transmembrane</keyword>
<dbReference type="KEGG" id="cma:Cmaq_1339"/>
<dbReference type="EMBL" id="CP000852">
    <property type="protein sequence ID" value="ABW02165.1"/>
    <property type="molecule type" value="Genomic_DNA"/>
</dbReference>
<dbReference type="PANTHER" id="PTHR38438">
    <property type="entry name" value="RIBOFLAVIN TRANSPORTER RIBU"/>
    <property type="match status" value="1"/>
</dbReference>